<evidence type="ECO:0000313" key="3">
    <source>
        <dbReference type="EMBL" id="MBE6085863.1"/>
    </source>
</evidence>
<dbReference type="Gene3D" id="1.25.60.10">
    <property type="entry name" value="MgtE N-terminal domain-like"/>
    <property type="match status" value="1"/>
</dbReference>
<feature type="region of interest" description="Disordered" evidence="1">
    <location>
        <begin position="68"/>
        <end position="98"/>
    </location>
</feature>
<proteinExistence type="predicted"/>
<dbReference type="Proteomes" id="UP000772151">
    <property type="component" value="Unassembled WGS sequence"/>
</dbReference>
<dbReference type="InterPro" id="IPR006668">
    <property type="entry name" value="Mg_transptr_MgtE_intracell_dom"/>
</dbReference>
<name>A0A1H3Z0L9_SELRU</name>
<organism evidence="4 6">
    <name type="scientific">Selenomonas ruminantium</name>
    <dbReference type="NCBI Taxonomy" id="971"/>
    <lineage>
        <taxon>Bacteria</taxon>
        <taxon>Bacillati</taxon>
        <taxon>Bacillota</taxon>
        <taxon>Negativicutes</taxon>
        <taxon>Selenomonadales</taxon>
        <taxon>Selenomonadaceae</taxon>
        <taxon>Selenomonas</taxon>
    </lineage>
</organism>
<reference evidence="3" key="2">
    <citation type="submission" date="2019-04" db="EMBL/GenBank/DDBJ databases">
        <title>Evolution of Biomass-Degrading Anaerobic Consortia Revealed by Metagenomics.</title>
        <authorList>
            <person name="Peng X."/>
        </authorList>
    </citation>
    <scope>NUCLEOTIDE SEQUENCE</scope>
    <source>
        <strain evidence="3">SIG242</strain>
    </source>
</reference>
<dbReference type="EMBL" id="FNQG01000009">
    <property type="protein sequence ID" value="SEA16862.1"/>
    <property type="molecule type" value="Genomic_DNA"/>
</dbReference>
<dbReference type="RefSeq" id="WP_037356439.1">
    <property type="nucleotide sequence ID" value="NZ_FNQG01000009.1"/>
</dbReference>
<evidence type="ECO:0000313" key="7">
    <source>
        <dbReference type="Proteomes" id="UP000183843"/>
    </source>
</evidence>
<dbReference type="EMBL" id="FOJX01000004">
    <property type="protein sequence ID" value="SFA94668.1"/>
    <property type="molecule type" value="Genomic_DNA"/>
</dbReference>
<evidence type="ECO:0000313" key="5">
    <source>
        <dbReference type="EMBL" id="SFA94668.1"/>
    </source>
</evidence>
<evidence type="ECO:0000259" key="2">
    <source>
        <dbReference type="Pfam" id="PF03448"/>
    </source>
</evidence>
<dbReference type="AlphaFoldDB" id="A0A1H3Z0L9"/>
<dbReference type="Pfam" id="PF03448">
    <property type="entry name" value="MgtE_N"/>
    <property type="match status" value="1"/>
</dbReference>
<dbReference type="Proteomes" id="UP000183469">
    <property type="component" value="Unassembled WGS sequence"/>
</dbReference>
<accession>A0A1H3Z0L9</accession>
<reference evidence="6 7" key="1">
    <citation type="submission" date="2016-10" db="EMBL/GenBank/DDBJ databases">
        <authorList>
            <person name="de Groot N.N."/>
        </authorList>
    </citation>
    <scope>NUCLEOTIDE SEQUENCE [LARGE SCALE GENOMIC DNA]</scope>
    <source>
        <strain evidence="4 6">DSM 2872</strain>
        <strain evidence="5 7">L14</strain>
    </source>
</reference>
<dbReference type="SUPFAM" id="SSF158791">
    <property type="entry name" value="MgtE N-terminal domain-like"/>
    <property type="match status" value="1"/>
</dbReference>
<protein>
    <submittedName>
        <fullName evidence="3">Magnesium transporter MgtE</fullName>
    </submittedName>
    <submittedName>
        <fullName evidence="4">MgtE intracellular N domain-containing protein</fullName>
    </submittedName>
</protein>
<evidence type="ECO:0000313" key="4">
    <source>
        <dbReference type="EMBL" id="SEA16862.1"/>
    </source>
</evidence>
<feature type="domain" description="Magnesium transporter MgtE intracellular" evidence="2">
    <location>
        <begin position="125"/>
        <end position="183"/>
    </location>
</feature>
<evidence type="ECO:0000313" key="6">
    <source>
        <dbReference type="Proteomes" id="UP000183469"/>
    </source>
</evidence>
<feature type="region of interest" description="Disordered" evidence="1">
    <location>
        <begin position="198"/>
        <end position="217"/>
    </location>
</feature>
<evidence type="ECO:0000256" key="1">
    <source>
        <dbReference type="SAM" id="MobiDB-lite"/>
    </source>
</evidence>
<dbReference type="EMBL" id="SVCA01000010">
    <property type="protein sequence ID" value="MBE6085863.1"/>
    <property type="molecule type" value="Genomic_DNA"/>
</dbReference>
<dbReference type="Proteomes" id="UP000183843">
    <property type="component" value="Unassembled WGS sequence"/>
</dbReference>
<feature type="compositionally biased region" description="Low complexity" evidence="1">
    <location>
        <begin position="206"/>
        <end position="217"/>
    </location>
</feature>
<gene>
    <name evidence="3" type="ORF">E7203_10505</name>
    <name evidence="5" type="ORF">SAMN05216587_10497</name>
    <name evidence="4" type="ORF">SAMN05660648_02230</name>
</gene>
<dbReference type="OrthoDB" id="1682943at2"/>
<dbReference type="InterPro" id="IPR038076">
    <property type="entry name" value="MgtE_N_sf"/>
</dbReference>
<sequence length="217" mass="24867">MAAKKKKKKGSKIVKVLLVLFLLLVLILGGFALGVYLQLIDTQEANEKLKLYDLPVIGEYFVRPAPSKDDMENLPVEDAKPGKDKDKEAKKDDKDKKESKKIVITKEEIEKQMKQREAEEKKRVSKLARLYNQMKPKDAAKAMDQLDDDMCIAILQRMDEAVVAKIMTEFDEGKTARITRIMYAGTKKEVNTEEDVRKMMEEKAQQENQEASAQQEQ</sequence>